<dbReference type="EMBL" id="LLWF02000053">
    <property type="protein sequence ID" value="ONH82490.1"/>
    <property type="molecule type" value="Genomic_DNA"/>
</dbReference>
<evidence type="ECO:0000256" key="1">
    <source>
        <dbReference type="SAM" id="MobiDB-lite"/>
    </source>
</evidence>
<reference evidence="3" key="1">
    <citation type="submission" date="2016-12" db="EMBL/GenBank/DDBJ databases">
        <title>Draft genome sequence of Roseomonas mucosa strain AU37, isolated from a peripheral intravenous catheter.</title>
        <authorList>
            <person name="Choudhury M.A."/>
            <person name="Sidjabat H.E."/>
            <person name="Wailan A.M."/>
            <person name="Zhang L."/>
            <person name="Marsh N.M."/>
            <person name="Rickard C.M."/>
            <person name="Davies M."/>
            <person name="Mcmillan D.J."/>
        </authorList>
    </citation>
    <scope>NUCLEOTIDE SEQUENCE [LARGE SCALE GENOMIC DNA]</scope>
    <source>
        <strain evidence="3">AU37</strain>
    </source>
</reference>
<proteinExistence type="predicted"/>
<keyword evidence="2" id="KW-0812">Transmembrane</keyword>
<evidence type="ECO:0000313" key="4">
    <source>
        <dbReference type="Proteomes" id="UP000054844"/>
    </source>
</evidence>
<keyword evidence="4" id="KW-1185">Reference proteome</keyword>
<dbReference type="Proteomes" id="UP000054844">
    <property type="component" value="Unassembled WGS sequence"/>
</dbReference>
<feature type="transmembrane region" description="Helical" evidence="2">
    <location>
        <begin position="37"/>
        <end position="59"/>
    </location>
</feature>
<feature type="region of interest" description="Disordered" evidence="1">
    <location>
        <begin position="1"/>
        <end position="26"/>
    </location>
</feature>
<gene>
    <name evidence="3" type="ORF">APZ41_014450</name>
</gene>
<keyword evidence="2" id="KW-0472">Membrane</keyword>
<feature type="compositionally biased region" description="Polar residues" evidence="1">
    <location>
        <begin position="1"/>
        <end position="12"/>
    </location>
</feature>
<dbReference type="STRING" id="207340.APZ41_014450"/>
<dbReference type="OrthoDB" id="8259886at2"/>
<comment type="caution">
    <text evidence="3">The sequence shown here is derived from an EMBL/GenBank/DDBJ whole genome shotgun (WGS) entry which is preliminary data.</text>
</comment>
<evidence type="ECO:0000256" key="2">
    <source>
        <dbReference type="SAM" id="Phobius"/>
    </source>
</evidence>
<protein>
    <submittedName>
        <fullName evidence="3">Uncharacterized protein</fullName>
    </submittedName>
</protein>
<sequence>MADTSYAPSSPSLGRPVRGGAHLPWPERDAGRPARRFLLAFLGLFLGGIGALAGLHMALAHQALLPPPPLAATDCIDGKLALLREAPLEDRTLIAVGSSVTWRNLDMELLERRLPGVRAYNAAPCFLHVDQTAFLTGLLLERAPQLRTVLSVMAPRDFESCGPQDAAFVDEDLARAYLAGQVPGWLPYVTGFRPLYLAREALARWRGTSLSPEDAIADPLGSSILVRPASYQPAPVLDPDCFAALRGFDAMLADRGVTLVVATLPAKPEWSRLHDPQGRLVRSWTQAVTAALGGDARRVIDGRALPWPDARFADAAHLLYPNHRDFTAHLARSLAERRLAGGSAE</sequence>
<accession>A0A1S8D4G8</accession>
<evidence type="ECO:0000313" key="3">
    <source>
        <dbReference type="EMBL" id="ONH82490.1"/>
    </source>
</evidence>
<organism evidence="3 4">
    <name type="scientific">Roseomonas mucosa</name>
    <dbReference type="NCBI Taxonomy" id="207340"/>
    <lineage>
        <taxon>Bacteria</taxon>
        <taxon>Pseudomonadati</taxon>
        <taxon>Pseudomonadota</taxon>
        <taxon>Alphaproteobacteria</taxon>
        <taxon>Acetobacterales</taxon>
        <taxon>Roseomonadaceae</taxon>
        <taxon>Roseomonas</taxon>
    </lineage>
</organism>
<dbReference type="RefSeq" id="WP_076970323.1">
    <property type="nucleotide sequence ID" value="NZ_LLWF02000053.1"/>
</dbReference>
<dbReference type="AlphaFoldDB" id="A0A1S8D4G8"/>
<name>A0A1S8D4G8_9PROT</name>
<keyword evidence="2" id="KW-1133">Transmembrane helix</keyword>